<organism evidence="4">
    <name type="scientific">marine metagenome</name>
    <dbReference type="NCBI Taxonomy" id="408172"/>
    <lineage>
        <taxon>unclassified sequences</taxon>
        <taxon>metagenomes</taxon>
        <taxon>ecological metagenomes</taxon>
    </lineage>
</organism>
<evidence type="ECO:0000256" key="1">
    <source>
        <dbReference type="ARBA" id="ARBA00022505"/>
    </source>
</evidence>
<dbReference type="SUPFAM" id="SSF54665">
    <property type="entry name" value="CO dehydrogenase molybdoprotein N-domain-like"/>
    <property type="match status" value="1"/>
</dbReference>
<gene>
    <name evidence="4" type="ORF">METZ01_LOCUS215940</name>
</gene>
<dbReference type="PANTHER" id="PTHR11908">
    <property type="entry name" value="XANTHINE DEHYDROGENASE"/>
    <property type="match status" value="1"/>
</dbReference>
<keyword evidence="1" id="KW-0500">Molybdenum</keyword>
<dbReference type="InterPro" id="IPR036856">
    <property type="entry name" value="Ald_Oxase/Xan_DH_a/b_sf"/>
</dbReference>
<accession>A0A382FJ07</accession>
<feature type="domain" description="Aldehyde oxidase/xanthine dehydrogenase first molybdopterin binding" evidence="3">
    <location>
        <begin position="53"/>
        <end position="181"/>
    </location>
</feature>
<evidence type="ECO:0000313" key="4">
    <source>
        <dbReference type="EMBL" id="SVB63086.1"/>
    </source>
</evidence>
<evidence type="ECO:0000256" key="2">
    <source>
        <dbReference type="ARBA" id="ARBA00023002"/>
    </source>
</evidence>
<feature type="non-terminal residue" evidence="4">
    <location>
        <position position="1"/>
    </location>
</feature>
<dbReference type="GO" id="GO:0005506">
    <property type="term" value="F:iron ion binding"/>
    <property type="evidence" value="ECO:0007669"/>
    <property type="project" value="InterPro"/>
</dbReference>
<feature type="non-terminal residue" evidence="4">
    <location>
        <position position="181"/>
    </location>
</feature>
<proteinExistence type="predicted"/>
<dbReference type="Gene3D" id="3.30.365.10">
    <property type="entry name" value="Aldehyde oxidase/xanthine dehydrogenase, molybdopterin binding domain"/>
    <property type="match status" value="2"/>
</dbReference>
<dbReference type="Pfam" id="PF02738">
    <property type="entry name" value="MoCoBD_1"/>
    <property type="match status" value="1"/>
</dbReference>
<dbReference type="EMBL" id="UINC01050298">
    <property type="protein sequence ID" value="SVB63086.1"/>
    <property type="molecule type" value="Genomic_DNA"/>
</dbReference>
<protein>
    <recommendedName>
        <fullName evidence="3">Aldehyde oxidase/xanthine dehydrogenase first molybdopterin binding domain-containing protein</fullName>
    </recommendedName>
</protein>
<dbReference type="GO" id="GO:0016491">
    <property type="term" value="F:oxidoreductase activity"/>
    <property type="evidence" value="ECO:0007669"/>
    <property type="project" value="UniProtKB-KW"/>
</dbReference>
<dbReference type="PANTHER" id="PTHR11908:SF132">
    <property type="entry name" value="ALDEHYDE OXIDASE 1-RELATED"/>
    <property type="match status" value="1"/>
</dbReference>
<dbReference type="InterPro" id="IPR008274">
    <property type="entry name" value="AldOxase/xan_DH_MoCoBD1"/>
</dbReference>
<keyword evidence="2" id="KW-0560">Oxidoreductase</keyword>
<reference evidence="4" key="1">
    <citation type="submission" date="2018-05" db="EMBL/GenBank/DDBJ databases">
        <authorList>
            <person name="Lanie J.A."/>
            <person name="Ng W.-L."/>
            <person name="Kazmierczak K.M."/>
            <person name="Andrzejewski T.M."/>
            <person name="Davidsen T.M."/>
            <person name="Wayne K.J."/>
            <person name="Tettelin H."/>
            <person name="Glass J.I."/>
            <person name="Rusch D."/>
            <person name="Podicherti R."/>
            <person name="Tsui H.-C.T."/>
            <person name="Winkler M.E."/>
        </authorList>
    </citation>
    <scope>NUCLEOTIDE SEQUENCE</scope>
</reference>
<dbReference type="InterPro" id="IPR037165">
    <property type="entry name" value="AldOxase/xan_DH_Mopterin-bd_sf"/>
</dbReference>
<dbReference type="SUPFAM" id="SSF56003">
    <property type="entry name" value="Molybdenum cofactor-binding domain"/>
    <property type="match status" value="1"/>
</dbReference>
<sequence>VHYVGQPVAVIAAESPEAARLARKQSRLEIEEREPVFTIEQALAQEEFLGVSRKIERGDFSKAWNEAEHRLEGTFHCNGQEHFYLESQAVLAWPGEEGQLHIHSSTQNTSEIQQVVAEALDLGFHQVVSDCKRMGGGFGGKETQTAIPAVMAALVAHKLKRPARVVFSKDDDMKTTGKRHP</sequence>
<dbReference type="AlphaFoldDB" id="A0A382FJ07"/>
<dbReference type="InterPro" id="IPR016208">
    <property type="entry name" value="Ald_Oxase/xanthine_DH-like"/>
</dbReference>
<dbReference type="Gene3D" id="3.90.1170.50">
    <property type="entry name" value="Aldehyde oxidase/xanthine dehydrogenase, a/b hammerhead"/>
    <property type="match status" value="1"/>
</dbReference>
<dbReference type="FunFam" id="3.30.365.10:FF:000001">
    <property type="entry name" value="Xanthine dehydrogenase oxidase"/>
    <property type="match status" value="1"/>
</dbReference>
<evidence type="ECO:0000259" key="3">
    <source>
        <dbReference type="Pfam" id="PF02738"/>
    </source>
</evidence>
<name>A0A382FJ07_9ZZZZ</name>